<organism evidence="1 2">
    <name type="scientific">Aquarana catesbeiana</name>
    <name type="common">American bullfrog</name>
    <name type="synonym">Rana catesbeiana</name>
    <dbReference type="NCBI Taxonomy" id="8400"/>
    <lineage>
        <taxon>Eukaryota</taxon>
        <taxon>Metazoa</taxon>
        <taxon>Chordata</taxon>
        <taxon>Craniata</taxon>
        <taxon>Vertebrata</taxon>
        <taxon>Euteleostomi</taxon>
        <taxon>Amphibia</taxon>
        <taxon>Batrachia</taxon>
        <taxon>Anura</taxon>
        <taxon>Neobatrachia</taxon>
        <taxon>Ranoidea</taxon>
        <taxon>Ranidae</taxon>
        <taxon>Aquarana</taxon>
    </lineage>
</organism>
<proteinExistence type="predicted"/>
<accession>A0A2G9Q534</accession>
<sequence length="31" mass="3497">MGCNLTLENIKKNINDVIQKNNNIIDVLGRV</sequence>
<protein>
    <submittedName>
        <fullName evidence="1">Uncharacterized protein</fullName>
    </submittedName>
</protein>
<dbReference type="AlphaFoldDB" id="A0A2G9Q534"/>
<name>A0A2G9Q534_AQUCT</name>
<dbReference type="Proteomes" id="UP000228934">
    <property type="component" value="Unassembled WGS sequence"/>
</dbReference>
<reference evidence="2" key="1">
    <citation type="journal article" date="2017" name="Nat. Commun.">
        <title>The North American bullfrog draft genome provides insight into hormonal regulation of long noncoding RNA.</title>
        <authorList>
            <person name="Hammond S.A."/>
            <person name="Warren R.L."/>
            <person name="Vandervalk B.P."/>
            <person name="Kucuk E."/>
            <person name="Khan H."/>
            <person name="Gibb E.A."/>
            <person name="Pandoh P."/>
            <person name="Kirk H."/>
            <person name="Zhao Y."/>
            <person name="Jones M."/>
            <person name="Mungall A.J."/>
            <person name="Coope R."/>
            <person name="Pleasance S."/>
            <person name="Moore R.A."/>
            <person name="Holt R.A."/>
            <person name="Round J.M."/>
            <person name="Ohora S."/>
            <person name="Walle B.V."/>
            <person name="Veldhoen N."/>
            <person name="Helbing C.C."/>
            <person name="Birol I."/>
        </authorList>
    </citation>
    <scope>NUCLEOTIDE SEQUENCE [LARGE SCALE GENOMIC DNA]</scope>
</reference>
<evidence type="ECO:0000313" key="2">
    <source>
        <dbReference type="Proteomes" id="UP000228934"/>
    </source>
</evidence>
<gene>
    <name evidence="1" type="ORF">AB205_0072320</name>
</gene>
<keyword evidence="2" id="KW-1185">Reference proteome</keyword>
<evidence type="ECO:0000313" key="1">
    <source>
        <dbReference type="EMBL" id="PIO10707.1"/>
    </source>
</evidence>
<dbReference type="EMBL" id="KZ368974">
    <property type="protein sequence ID" value="PIO10707.1"/>
    <property type="molecule type" value="Genomic_DNA"/>
</dbReference>